<dbReference type="PROSITE" id="PS50109">
    <property type="entry name" value="HIS_KIN"/>
    <property type="match status" value="1"/>
</dbReference>
<dbReference type="InterPro" id="IPR001610">
    <property type="entry name" value="PAC"/>
</dbReference>
<dbReference type="InterPro" id="IPR011712">
    <property type="entry name" value="Sig_transdc_His_kin_sub3_dim/P"/>
</dbReference>
<dbReference type="RefSeq" id="WP_190944728.1">
    <property type="nucleotide sequence ID" value="NZ_JACJSI010000143.1"/>
</dbReference>
<dbReference type="CDD" id="cd16917">
    <property type="entry name" value="HATPase_UhpB-NarQ-NarX-like"/>
    <property type="match status" value="1"/>
</dbReference>
<dbReference type="SUPFAM" id="SSF56112">
    <property type="entry name" value="Protein kinase-like (PK-like)"/>
    <property type="match status" value="1"/>
</dbReference>
<dbReference type="InterPro" id="IPR013656">
    <property type="entry name" value="PAS_4"/>
</dbReference>
<dbReference type="Pfam" id="PF07730">
    <property type="entry name" value="HisKA_3"/>
    <property type="match status" value="1"/>
</dbReference>
<dbReference type="PROSITE" id="PS50112">
    <property type="entry name" value="PAS"/>
    <property type="match status" value="2"/>
</dbReference>
<keyword evidence="8" id="KW-1185">Reference proteome</keyword>
<evidence type="ECO:0000259" key="4">
    <source>
        <dbReference type="PROSITE" id="PS50109"/>
    </source>
</evidence>
<dbReference type="PROSITE" id="PS50113">
    <property type="entry name" value="PAC"/>
    <property type="match status" value="2"/>
</dbReference>
<dbReference type="Proteomes" id="UP000623440">
    <property type="component" value="Unassembled WGS sequence"/>
</dbReference>
<reference evidence="7 8" key="1">
    <citation type="journal article" date="2020" name="ISME J.">
        <title>Comparative genomics reveals insights into cyanobacterial evolution and habitat adaptation.</title>
        <authorList>
            <person name="Chen M.Y."/>
            <person name="Teng W.K."/>
            <person name="Zhao L."/>
            <person name="Hu C.X."/>
            <person name="Zhou Y.K."/>
            <person name="Han B.P."/>
            <person name="Song L.R."/>
            <person name="Shu W.S."/>
        </authorList>
    </citation>
    <scope>NUCLEOTIDE SEQUENCE [LARGE SCALE GENOMIC DNA]</scope>
    <source>
        <strain evidence="7 8">FACHB-838</strain>
    </source>
</reference>
<dbReference type="InterPro" id="IPR003594">
    <property type="entry name" value="HATPase_dom"/>
</dbReference>
<feature type="domain" description="Histidine kinase" evidence="4">
    <location>
        <begin position="1947"/>
        <end position="2036"/>
    </location>
</feature>
<feature type="domain" description="PAS" evidence="5">
    <location>
        <begin position="1535"/>
        <end position="1571"/>
    </location>
</feature>
<dbReference type="Gene3D" id="3.30.450.40">
    <property type="match status" value="1"/>
</dbReference>
<dbReference type="InterPro" id="IPR005467">
    <property type="entry name" value="His_kinase_dom"/>
</dbReference>
<keyword evidence="2" id="KW-0175">Coiled coil</keyword>
<dbReference type="InterPro" id="IPR013655">
    <property type="entry name" value="PAS_fold_3"/>
</dbReference>
<dbReference type="EMBL" id="JACJSI010000143">
    <property type="protein sequence ID" value="MBD2534213.1"/>
    <property type="molecule type" value="Genomic_DNA"/>
</dbReference>
<evidence type="ECO:0000256" key="1">
    <source>
        <dbReference type="ARBA" id="ARBA00022777"/>
    </source>
</evidence>
<dbReference type="SUPFAM" id="SSF55874">
    <property type="entry name" value="ATPase domain of HSP90 chaperone/DNA topoisomerase II/histidine kinase"/>
    <property type="match status" value="1"/>
</dbReference>
<dbReference type="InterPro" id="IPR000014">
    <property type="entry name" value="PAS"/>
</dbReference>
<feature type="domain" description="PAC" evidence="6">
    <location>
        <begin position="1774"/>
        <end position="1826"/>
    </location>
</feature>
<evidence type="ECO:0000259" key="6">
    <source>
        <dbReference type="PROSITE" id="PS50113"/>
    </source>
</evidence>
<dbReference type="PANTHER" id="PTHR43642">
    <property type="entry name" value="HYBRID SIGNAL TRANSDUCTION HISTIDINE KINASE G"/>
    <property type="match status" value="1"/>
</dbReference>
<gene>
    <name evidence="7" type="ORF">H6G97_33685</name>
</gene>
<evidence type="ECO:0000313" key="7">
    <source>
        <dbReference type="EMBL" id="MBD2534213.1"/>
    </source>
</evidence>
<protein>
    <submittedName>
        <fullName evidence="7">AAA family ATPase</fullName>
    </submittedName>
</protein>
<dbReference type="Pfam" id="PF00069">
    <property type="entry name" value="Pkinase"/>
    <property type="match status" value="1"/>
</dbReference>
<feature type="domain" description="Protein kinase" evidence="3">
    <location>
        <begin position="7"/>
        <end position="278"/>
    </location>
</feature>
<dbReference type="InterPro" id="IPR035965">
    <property type="entry name" value="PAS-like_dom_sf"/>
</dbReference>
<comment type="caution">
    <text evidence="7">The sequence shown here is derived from an EMBL/GenBank/DDBJ whole genome shotgun (WGS) entry which is preliminary data.</text>
</comment>
<dbReference type="CDD" id="cd00130">
    <property type="entry name" value="PAS"/>
    <property type="match status" value="2"/>
</dbReference>
<dbReference type="NCBIfam" id="TIGR00229">
    <property type="entry name" value="sensory_box"/>
    <property type="match status" value="2"/>
</dbReference>
<dbReference type="Gene3D" id="3.30.450.20">
    <property type="entry name" value="PAS domain"/>
    <property type="match status" value="2"/>
</dbReference>
<dbReference type="Pfam" id="PF02518">
    <property type="entry name" value="HATPase_c"/>
    <property type="match status" value="1"/>
</dbReference>
<dbReference type="InterPro" id="IPR036890">
    <property type="entry name" value="HATPase_C_sf"/>
</dbReference>
<dbReference type="PROSITE" id="PS50011">
    <property type="entry name" value="PROTEIN_KINASE_DOM"/>
    <property type="match status" value="1"/>
</dbReference>
<dbReference type="CDD" id="cd14014">
    <property type="entry name" value="STKc_PknB_like"/>
    <property type="match status" value="1"/>
</dbReference>
<dbReference type="Pfam" id="PF13191">
    <property type="entry name" value="AAA_16"/>
    <property type="match status" value="1"/>
</dbReference>
<dbReference type="SUPFAM" id="SSF55781">
    <property type="entry name" value="GAF domain-like"/>
    <property type="match status" value="1"/>
</dbReference>
<dbReference type="InterPro" id="IPR053159">
    <property type="entry name" value="Hybrid_Histidine_Kinase"/>
</dbReference>
<dbReference type="Pfam" id="PF01590">
    <property type="entry name" value="GAF"/>
    <property type="match status" value="1"/>
</dbReference>
<dbReference type="SUPFAM" id="SSF55785">
    <property type="entry name" value="PYP-like sensor domain (PAS domain)"/>
    <property type="match status" value="2"/>
</dbReference>
<dbReference type="Gene3D" id="2.10.70.100">
    <property type="match status" value="1"/>
</dbReference>
<dbReference type="InterPro" id="IPR041664">
    <property type="entry name" value="AAA_16"/>
</dbReference>
<evidence type="ECO:0000259" key="5">
    <source>
        <dbReference type="PROSITE" id="PS50112"/>
    </source>
</evidence>
<name>A0ABR8DYJ4_9NOSO</name>
<feature type="coiled-coil region" evidence="2">
    <location>
        <begin position="1811"/>
        <end position="1839"/>
    </location>
</feature>
<dbReference type="InterPro" id="IPR027417">
    <property type="entry name" value="P-loop_NTPase"/>
</dbReference>
<accession>A0ABR8DYJ4</accession>
<dbReference type="InterPro" id="IPR000719">
    <property type="entry name" value="Prot_kinase_dom"/>
</dbReference>
<dbReference type="SMART" id="SM00065">
    <property type="entry name" value="GAF"/>
    <property type="match status" value="1"/>
</dbReference>
<feature type="domain" description="PAC" evidence="6">
    <location>
        <begin position="1614"/>
        <end position="1666"/>
    </location>
</feature>
<organism evidence="7 8">
    <name type="scientific">Nostoc flagelliforme FACHB-838</name>
    <dbReference type="NCBI Taxonomy" id="2692904"/>
    <lineage>
        <taxon>Bacteria</taxon>
        <taxon>Bacillati</taxon>
        <taxon>Cyanobacteriota</taxon>
        <taxon>Cyanophyceae</taxon>
        <taxon>Nostocales</taxon>
        <taxon>Nostocaceae</taxon>
        <taxon>Nostoc</taxon>
    </lineage>
</organism>
<keyword evidence="1" id="KW-0808">Transferase</keyword>
<evidence type="ECO:0000313" key="8">
    <source>
        <dbReference type="Proteomes" id="UP000623440"/>
    </source>
</evidence>
<dbReference type="Gene3D" id="3.30.565.10">
    <property type="entry name" value="Histidine kinase-like ATPase, C-terminal domain"/>
    <property type="match status" value="1"/>
</dbReference>
<dbReference type="InterPro" id="IPR000700">
    <property type="entry name" value="PAS-assoc_C"/>
</dbReference>
<dbReference type="Gene3D" id="1.10.510.10">
    <property type="entry name" value="Transferase(Phosphotransferase) domain 1"/>
    <property type="match status" value="1"/>
</dbReference>
<dbReference type="Pfam" id="PF08447">
    <property type="entry name" value="PAS_3"/>
    <property type="match status" value="1"/>
</dbReference>
<dbReference type="SMART" id="SM00091">
    <property type="entry name" value="PAS"/>
    <property type="match status" value="2"/>
</dbReference>
<proteinExistence type="predicted"/>
<dbReference type="Pfam" id="PF08448">
    <property type="entry name" value="PAS_4"/>
    <property type="match status" value="1"/>
</dbReference>
<dbReference type="InterPro" id="IPR003018">
    <property type="entry name" value="GAF"/>
</dbReference>
<dbReference type="InterPro" id="IPR011009">
    <property type="entry name" value="Kinase-like_dom_sf"/>
</dbReference>
<dbReference type="Gene3D" id="1.20.5.1930">
    <property type="match status" value="1"/>
</dbReference>
<evidence type="ECO:0000256" key="2">
    <source>
        <dbReference type="SAM" id="Coils"/>
    </source>
</evidence>
<dbReference type="SMART" id="SM00387">
    <property type="entry name" value="HATPase_c"/>
    <property type="match status" value="1"/>
</dbReference>
<keyword evidence="1" id="KW-0418">Kinase</keyword>
<dbReference type="SUPFAM" id="SSF52540">
    <property type="entry name" value="P-loop containing nucleoside triphosphate hydrolases"/>
    <property type="match status" value="1"/>
</dbReference>
<dbReference type="PANTHER" id="PTHR43642:SF1">
    <property type="entry name" value="HYBRID SIGNAL TRANSDUCTION HISTIDINE KINASE G"/>
    <property type="match status" value="1"/>
</dbReference>
<evidence type="ECO:0000259" key="3">
    <source>
        <dbReference type="PROSITE" id="PS50011"/>
    </source>
</evidence>
<feature type="domain" description="PAS" evidence="5">
    <location>
        <begin position="1726"/>
        <end position="1771"/>
    </location>
</feature>
<dbReference type="SMART" id="SM00086">
    <property type="entry name" value="PAC"/>
    <property type="match status" value="2"/>
</dbReference>
<sequence length="2039" mass="229383">MITLPGIAIQNKIYESDNSLVYRGIRDDGVRIVVKMLKLNYPSPQELTRYRQEYKITRSLNLEGVIKAYSQQDYQRTLVIILEDFGGESLEQWMYKRPDIFCPMPLSTFLSLAIAVCDILGRIHAANVIHKDINPGNIVFNLDTGVVKIIDFGIATQFNRTNPTFKSPHVLEGTFGYLSPEQTGRMNRLLDYRTDFYSLGVTFYELLTGHLPFETTDILELVHCHIAKVPVPPHELNPAIPKPFSDIVLKLMAKNAEDRYQSAWGIKADLEIGLHQFAQTDKIDGIQLGLQDVSDRFQIPQKLYGREAEIEALLAAFDRVAQTQNEELRVKNQENSQFLVEMMLVSGYAGVGKSALVQELYKPITAKRGYFISGKFDQFGRNIPYSAIAHALQKLVQQLLGEPDEQVQQWRSRLLTALGTNGQIIIDIIPEVELIIGKQPPVSEVGATETQNRFHRIFGQFVRVFCSKSHPLTIFLDDLQWIDSATIKLIELLLLDEQTESLFLIGAYRDNEVNPTHPLVLTLERLRKQGAVLQEIILAPLTLLPLSQLIAQTLHRNVDSVCSLAELVLHKTEGNPFFVNEFLKTLYSENLLTFHPPYSPTPLSSHGSRHNGGNLRKALAPLGKEGERRVQGGWQWNIAQIQAQNITDNVVELMLLKLKKLPENTQQILRLAACIGAEFNLDTLAIVSEQSDKAVSVDLLAAIQAGLIQPLSELDENLLVQKYRFLHDRVQQAAYALIDESHKQVVHLQIGRNLLEETSLERLTNRLFEIVDHLNHGIELVIDQQERNEIARLNLMAGQKAKGAIAYTTAKNYLATARKWLGASSWQTDYDLALNLHLEITEVAYLCGDFEQVESWAASVLQSAQTILDTVKIYDIKIQTYIAQNHLLKAINTALQVLQQLGIRFCEQPSQLDIQLELDAITSLFGSKPIEDLIHLPQMAEPDKLAAMQILSSVTIAAYIAVPDLMPLLVSKQVNLSIEYGNAFISPFAYANFGLILCGIVGNIESGYQFGQLALRLLPHLNIHSLKARTSFMVSNFISHWKEHVREISKPFLEVYQSGLETGDLEFAAYGAFTYCLQFFIVGKELIEVEREMARHCEAIRQIKQTTSLTWNQIYQQSVLNLMGLSANPSHLIGEAYNEENSLPRHEIANDGTAIFHVYFNKLFLCYLFSKYAQASENAAIAERYAINVISTPLIPVYHFYSALAKLATYTGSNAQEQEEILKNVALSQDKMKQWAHYAPMNCLHKYHLVQAEIARVLGQLLEAEEFYEQAITGARDNKYLQEEALAYELAAKFYLSRGREKFAQTYIKEAHYCYERWGAVAKANDLEIHYPQLFTQSSSMAHTPIHETSVTTSSHSPIAFDLTAVMKASLAISSEIELDKLLSSLMKILIENAGAQTGFLILENSGKWVIEASGELKEGENTYATQLLQSIPTANHLPESIINYVIRTHECVILNDATREGNFIHEPYIQHNQIKSILCLPLLNQGKLVGVLYLENKLATGAFTPQRSQVLNLLSSQAAIAIENARLYSKLRASESRMKQFLEAVPVGIGVLDAGGRIYYVNQRGIQLMGKGIDPSVTPEQIPEVYQFYLAGTVQNYPTEKLPAIRALSGECTTVDDLEIHQNNTIVPVEVWGTPVFDEQGNVAYAIAAFQDITERKQAEKLLVDYHQTLEQQVTERTLLLSQEIEERQRIENALRQSEEQRRLTMDFTHIGTWNWNIVENTADWDDNHARLLGLAPGEVESSYQAWRERVHPEDIYRVEQAVTAALATHTDFEAEYRVIYPNGNIHWLVGRGRGIYNAVGQPVRMLGVILDISEQRNAALRERKRAEEALILEERNRMAREIHDTLAQSFTGVIIHARTAANKITVDPEKAQAHLAQVQNLAQTGLSEARRSVEALRRPYLLENSDLLSAFKHLTSQLESSTGITIICEAIGILYPLPSEVENNLLRIGQEALTNALKYAQATEIRVELIYQSTQCILRIKDDGQGFAIDRSASHNGFGLLGMAERAELIGGQIQIHSVPGQGTEIAVSVNQQEKPS</sequence>
<dbReference type="Gene3D" id="3.40.50.300">
    <property type="entry name" value="P-loop containing nucleotide triphosphate hydrolases"/>
    <property type="match status" value="1"/>
</dbReference>
<dbReference type="InterPro" id="IPR029016">
    <property type="entry name" value="GAF-like_dom_sf"/>
</dbReference>